<dbReference type="PANTHER" id="PTHR43283:SF7">
    <property type="entry name" value="BETA-LACTAMASE-RELATED DOMAIN-CONTAINING PROTEIN"/>
    <property type="match status" value="1"/>
</dbReference>
<gene>
    <name evidence="2" type="ORF">H8730_08945</name>
</gene>
<protein>
    <submittedName>
        <fullName evidence="2">Serine hydrolase</fullName>
    </submittedName>
</protein>
<sequence>MREWRMGKPSEAGVEAGAILRLLNSWEEARLGVHSVMILRYNICIAQGWWKPYRPEENHVMFSLSKSFTSTAIGFAVQEGLLSLEDTVLSFFPDVLPYAPCETMGHMKVRHLLTMATGHSREPWNFRDNQESDWVYAFLSSYVDREPGSQFVYNTPASYMLSAIVQKCTGMTVCEYLRPRLFDPLDIHDIWWETCPRGINTGGFGLNIKTEDIAKFGTFLLQKGAYGGKQLLNSKWIEAASAWQIANGEGPGDWSQGYGYQFWRCEPEGVFRGDGAHGQYCIVMPKQDMVIAITSGSVDMGGILTRIWEHLLPGVKSEKGLPENEVEQALLTDTLASLQLPVPEGAAQSPLHTGREAFQFENNCVGLESMAFDFAESTVCLKIKGDELTGELGYGSWKDGHSTAAPHTSSIGLRVYEKAAMAGAWIGETTYRFAVVYYTTPYVDTVTVQLDEGVALVEYSRNCGFEEGTVRILGKRWQCC</sequence>
<reference evidence="2" key="1">
    <citation type="submission" date="2020-08" db="EMBL/GenBank/DDBJ databases">
        <title>Genome public.</title>
        <authorList>
            <person name="Liu C."/>
            <person name="Sun Q."/>
        </authorList>
    </citation>
    <scope>NUCLEOTIDE SEQUENCE</scope>
    <source>
        <strain evidence="2">NSJ-32</strain>
    </source>
</reference>
<dbReference type="Gene3D" id="3.40.710.10">
    <property type="entry name" value="DD-peptidase/beta-lactamase superfamily"/>
    <property type="match status" value="1"/>
</dbReference>
<dbReference type="AlphaFoldDB" id="A0A926DR46"/>
<keyword evidence="3" id="KW-1185">Reference proteome</keyword>
<dbReference type="InterPro" id="IPR012338">
    <property type="entry name" value="Beta-lactam/transpept-like"/>
</dbReference>
<evidence type="ECO:0000259" key="1">
    <source>
        <dbReference type="Pfam" id="PF00144"/>
    </source>
</evidence>
<name>A0A926DR46_9FIRM</name>
<accession>A0A926DR46</accession>
<dbReference type="Pfam" id="PF00144">
    <property type="entry name" value="Beta-lactamase"/>
    <property type="match status" value="1"/>
</dbReference>
<dbReference type="Proteomes" id="UP000657006">
    <property type="component" value="Unassembled WGS sequence"/>
</dbReference>
<dbReference type="EMBL" id="JACRSQ010000011">
    <property type="protein sequence ID" value="MBC8543670.1"/>
    <property type="molecule type" value="Genomic_DNA"/>
</dbReference>
<proteinExistence type="predicted"/>
<comment type="caution">
    <text evidence="2">The sequence shown here is derived from an EMBL/GenBank/DDBJ whole genome shotgun (WGS) entry which is preliminary data.</text>
</comment>
<keyword evidence="2" id="KW-0378">Hydrolase</keyword>
<dbReference type="GO" id="GO:0016787">
    <property type="term" value="F:hydrolase activity"/>
    <property type="evidence" value="ECO:0007669"/>
    <property type="project" value="UniProtKB-KW"/>
</dbReference>
<evidence type="ECO:0000313" key="3">
    <source>
        <dbReference type="Proteomes" id="UP000657006"/>
    </source>
</evidence>
<organism evidence="2 3">
    <name type="scientific">Bianquea renquensis</name>
    <dbReference type="NCBI Taxonomy" id="2763661"/>
    <lineage>
        <taxon>Bacteria</taxon>
        <taxon>Bacillati</taxon>
        <taxon>Bacillota</taxon>
        <taxon>Clostridia</taxon>
        <taxon>Eubacteriales</taxon>
        <taxon>Bianqueaceae</taxon>
        <taxon>Bianquea</taxon>
    </lineage>
</organism>
<dbReference type="PANTHER" id="PTHR43283">
    <property type="entry name" value="BETA-LACTAMASE-RELATED"/>
    <property type="match status" value="1"/>
</dbReference>
<dbReference type="InterPro" id="IPR001466">
    <property type="entry name" value="Beta-lactam-related"/>
</dbReference>
<dbReference type="SUPFAM" id="SSF56601">
    <property type="entry name" value="beta-lactamase/transpeptidase-like"/>
    <property type="match status" value="1"/>
</dbReference>
<dbReference type="RefSeq" id="WP_177717946.1">
    <property type="nucleotide sequence ID" value="NZ_JACRSQ010000011.1"/>
</dbReference>
<evidence type="ECO:0000313" key="2">
    <source>
        <dbReference type="EMBL" id="MBC8543670.1"/>
    </source>
</evidence>
<feature type="domain" description="Beta-lactamase-related" evidence="1">
    <location>
        <begin position="47"/>
        <end position="295"/>
    </location>
</feature>
<dbReference type="InterPro" id="IPR050789">
    <property type="entry name" value="Diverse_Enzym_Activities"/>
</dbReference>